<dbReference type="GO" id="GO:0008967">
    <property type="term" value="F:phosphoglycolate phosphatase activity"/>
    <property type="evidence" value="ECO:0007669"/>
    <property type="project" value="TreeGrafter"/>
</dbReference>
<keyword evidence="2" id="KW-1185">Reference proteome</keyword>
<protein>
    <submittedName>
        <fullName evidence="1">Uncharacterized protein</fullName>
    </submittedName>
</protein>
<organism evidence="1 2">
    <name type="scientific">Salinomyces thailandicus</name>
    <dbReference type="NCBI Taxonomy" id="706561"/>
    <lineage>
        <taxon>Eukaryota</taxon>
        <taxon>Fungi</taxon>
        <taxon>Dikarya</taxon>
        <taxon>Ascomycota</taxon>
        <taxon>Pezizomycotina</taxon>
        <taxon>Dothideomycetes</taxon>
        <taxon>Dothideomycetidae</taxon>
        <taxon>Mycosphaerellales</taxon>
        <taxon>Teratosphaeriaceae</taxon>
        <taxon>Salinomyces</taxon>
    </lineage>
</organism>
<dbReference type="InterPro" id="IPR006439">
    <property type="entry name" value="HAD-SF_hydro_IA"/>
</dbReference>
<name>A0A4U0TT28_9PEZI</name>
<dbReference type="GO" id="GO:0005829">
    <property type="term" value="C:cytosol"/>
    <property type="evidence" value="ECO:0007669"/>
    <property type="project" value="TreeGrafter"/>
</dbReference>
<dbReference type="InterPro" id="IPR023214">
    <property type="entry name" value="HAD_sf"/>
</dbReference>
<dbReference type="InterPro" id="IPR023198">
    <property type="entry name" value="PGP-like_dom2"/>
</dbReference>
<dbReference type="Gene3D" id="3.40.50.1000">
    <property type="entry name" value="HAD superfamily/HAD-like"/>
    <property type="match status" value="1"/>
</dbReference>
<dbReference type="SUPFAM" id="SSF56784">
    <property type="entry name" value="HAD-like"/>
    <property type="match status" value="1"/>
</dbReference>
<dbReference type="Gene3D" id="1.10.150.240">
    <property type="entry name" value="Putative phosphatase, domain 2"/>
    <property type="match status" value="1"/>
</dbReference>
<dbReference type="Pfam" id="PF00702">
    <property type="entry name" value="Hydrolase"/>
    <property type="match status" value="1"/>
</dbReference>
<proteinExistence type="predicted"/>
<dbReference type="GO" id="GO:0006281">
    <property type="term" value="P:DNA repair"/>
    <property type="evidence" value="ECO:0007669"/>
    <property type="project" value="TreeGrafter"/>
</dbReference>
<dbReference type="OrthoDB" id="2107174at2759"/>
<evidence type="ECO:0000313" key="1">
    <source>
        <dbReference type="EMBL" id="TKA25403.1"/>
    </source>
</evidence>
<dbReference type="InterPro" id="IPR036412">
    <property type="entry name" value="HAD-like_sf"/>
</dbReference>
<dbReference type="NCBIfam" id="TIGR01509">
    <property type="entry name" value="HAD-SF-IA-v3"/>
    <property type="match status" value="1"/>
</dbReference>
<dbReference type="PANTHER" id="PTHR43434">
    <property type="entry name" value="PHOSPHOGLYCOLATE PHOSPHATASE"/>
    <property type="match status" value="1"/>
</dbReference>
<reference evidence="1 2" key="1">
    <citation type="submission" date="2017-03" db="EMBL/GenBank/DDBJ databases">
        <title>Genomes of endolithic fungi from Antarctica.</title>
        <authorList>
            <person name="Coleine C."/>
            <person name="Masonjones S."/>
            <person name="Stajich J.E."/>
        </authorList>
    </citation>
    <scope>NUCLEOTIDE SEQUENCE [LARGE SCALE GENOMIC DNA]</scope>
    <source>
        <strain evidence="1 2">CCFEE 6315</strain>
    </source>
</reference>
<accession>A0A4U0TT28</accession>
<dbReference type="SFLD" id="SFLDG01129">
    <property type="entry name" value="C1.5:_HAD__Beta-PGM__Phosphata"/>
    <property type="match status" value="1"/>
</dbReference>
<dbReference type="InterPro" id="IPR050155">
    <property type="entry name" value="HAD-like_hydrolase_sf"/>
</dbReference>
<dbReference type="SFLD" id="SFLDS00003">
    <property type="entry name" value="Haloacid_Dehalogenase"/>
    <property type="match status" value="1"/>
</dbReference>
<dbReference type="Proteomes" id="UP000308549">
    <property type="component" value="Unassembled WGS sequence"/>
</dbReference>
<dbReference type="AlphaFoldDB" id="A0A4U0TT28"/>
<sequence>MSPIKYLLFDCDNTLVLSEDIAFSGCAELANEILAKYNIEHRYTGPTLQHEFVGMGFKGQLGKIQEKYNFSMPEDEQKKYIDRELGVICESLEKKCEPCEGVNPVLEKLQKEGKYGMAIVSSSAMPRVQAGIKKAGQQKYFPSDKAFSAATSLNPPGSKPDPTIYLHACEQLGCKPSEAVAIEDSRSGATAAKNAGIPLLGYVGPYLAEGGKEKQEQMAKVLKEDCGAITIMYHWDEFDQKMAEVEKAVGAGA</sequence>
<dbReference type="EMBL" id="NAJL01000035">
    <property type="protein sequence ID" value="TKA25403.1"/>
    <property type="molecule type" value="Genomic_DNA"/>
</dbReference>
<gene>
    <name evidence="1" type="ORF">B0A50_06270</name>
</gene>
<comment type="caution">
    <text evidence="1">The sequence shown here is derived from an EMBL/GenBank/DDBJ whole genome shotgun (WGS) entry which is preliminary data.</text>
</comment>
<evidence type="ECO:0000313" key="2">
    <source>
        <dbReference type="Proteomes" id="UP000308549"/>
    </source>
</evidence>
<dbReference type="PANTHER" id="PTHR43434:SF1">
    <property type="entry name" value="PHOSPHOGLYCOLATE PHOSPHATASE"/>
    <property type="match status" value="1"/>
</dbReference>